<dbReference type="Proteomes" id="UP001642484">
    <property type="component" value="Unassembled WGS sequence"/>
</dbReference>
<feature type="transmembrane region" description="Helical" evidence="5">
    <location>
        <begin position="69"/>
        <end position="87"/>
    </location>
</feature>
<feature type="transmembrane region" description="Helical" evidence="5">
    <location>
        <begin position="129"/>
        <end position="147"/>
    </location>
</feature>
<evidence type="ECO:0000256" key="2">
    <source>
        <dbReference type="ARBA" id="ARBA00022692"/>
    </source>
</evidence>
<keyword evidence="3 5" id="KW-1133">Transmembrane helix</keyword>
<dbReference type="SUPFAM" id="SSF103481">
    <property type="entry name" value="Multidrug resistance efflux transporter EmrE"/>
    <property type="match status" value="2"/>
</dbReference>
<dbReference type="Gene3D" id="1.10.3730.20">
    <property type="match status" value="1"/>
</dbReference>
<feature type="transmembrane region" description="Helical" evidence="5">
    <location>
        <begin position="218"/>
        <end position="237"/>
    </location>
</feature>
<feature type="transmembrane region" description="Helical" evidence="5">
    <location>
        <begin position="249"/>
        <end position="268"/>
    </location>
</feature>
<evidence type="ECO:0000256" key="5">
    <source>
        <dbReference type="SAM" id="Phobius"/>
    </source>
</evidence>
<dbReference type="PANTHER" id="PTHR22911:SF6">
    <property type="entry name" value="SOLUTE CARRIER FAMILY 35 MEMBER G1"/>
    <property type="match status" value="1"/>
</dbReference>
<comment type="subcellular location">
    <subcellularLocation>
        <location evidence="1">Membrane</location>
        <topology evidence="1">Multi-pass membrane protein</topology>
    </subcellularLocation>
</comment>
<evidence type="ECO:0000256" key="3">
    <source>
        <dbReference type="ARBA" id="ARBA00022989"/>
    </source>
</evidence>
<evidence type="ECO:0000313" key="9">
    <source>
        <dbReference type="Proteomes" id="UP001642484"/>
    </source>
</evidence>
<feature type="domain" description="EamA" evidence="6">
    <location>
        <begin position="38"/>
        <end position="169"/>
    </location>
</feature>
<feature type="transmembrane region" description="Helical" evidence="5">
    <location>
        <begin position="159"/>
        <end position="179"/>
    </location>
</feature>
<keyword evidence="2 5" id="KW-0812">Transmembrane</keyword>
<dbReference type="InterPro" id="IPR037185">
    <property type="entry name" value="EmrE-like"/>
</dbReference>
<sequence>MSLLGPWALFENQLHLLAMDGNKPLLAREKPQPQRLSPGLLAMIAGAFFFSLMALIVKLLNSFGTYELVFWRSVFMFAGTMSILAAKGINPLGPSGSRVLLWVRAAAGFGFMSGYYYAIQHLPLSDAVVITYTSPVITAVAAALLLGEAWGRLDALGSVLCMFGVVLISKPGFVMSLFGFPAESIPLNGLLGAIIAAVMSSAVYLLVRVLKGVHPMVFVNYFAAAGIVLGPICSYVSGEKWSWHTERDWPLLVLLAVFSVAGQALMNLGLTLETAAKATAMNYSQVVFAFVFQTALLHEPTDSLSVAGSMLIAMWGVIALAKDAGSPRAAEEVVRNEATVPEMMLQRRRSHELEHRNSEFDAH</sequence>
<feature type="transmembrane region" description="Helical" evidence="5">
    <location>
        <begin position="185"/>
        <end position="206"/>
    </location>
</feature>
<keyword evidence="9" id="KW-1185">Reference proteome</keyword>
<dbReference type="InterPro" id="IPR000620">
    <property type="entry name" value="EamA_dom"/>
</dbReference>
<feature type="transmembrane region" description="Helical" evidence="5">
    <location>
        <begin position="36"/>
        <end position="57"/>
    </location>
</feature>
<evidence type="ECO:0000256" key="1">
    <source>
        <dbReference type="ARBA" id="ARBA00004141"/>
    </source>
</evidence>
<keyword evidence="4 5" id="KW-0472">Membrane</keyword>
<evidence type="ECO:0000259" key="6">
    <source>
        <dbReference type="Pfam" id="PF00892"/>
    </source>
</evidence>
<dbReference type="Pfam" id="PF00892">
    <property type="entry name" value="EamA"/>
    <property type="match status" value="2"/>
</dbReference>
<feature type="transmembrane region" description="Helical" evidence="5">
    <location>
        <begin position="99"/>
        <end position="117"/>
    </location>
</feature>
<organism evidence="8 9">
    <name type="scientific">Durusdinium trenchii</name>
    <dbReference type="NCBI Taxonomy" id="1381693"/>
    <lineage>
        <taxon>Eukaryota</taxon>
        <taxon>Sar</taxon>
        <taxon>Alveolata</taxon>
        <taxon>Dinophyceae</taxon>
        <taxon>Suessiales</taxon>
        <taxon>Symbiodiniaceae</taxon>
        <taxon>Durusdinium</taxon>
    </lineage>
</organism>
<feature type="domain" description="EamA" evidence="6">
    <location>
        <begin position="188"/>
        <end position="313"/>
    </location>
</feature>
<accession>A0ABP0QZX0</accession>
<dbReference type="PANTHER" id="PTHR22911">
    <property type="entry name" value="ACYL-MALONYL CONDENSING ENZYME-RELATED"/>
    <property type="match status" value="1"/>
</dbReference>
<protein>
    <recommendedName>
        <fullName evidence="6">EamA domain-containing protein</fullName>
    </recommendedName>
</protein>
<gene>
    <name evidence="7" type="ORF">CCMP2556_LOCUS44634</name>
    <name evidence="8" type="ORF">CCMP2556_LOCUS44682</name>
</gene>
<proteinExistence type="predicted"/>
<dbReference type="EMBL" id="CAXAMN010025228">
    <property type="protein sequence ID" value="CAK9093514.1"/>
    <property type="molecule type" value="Genomic_DNA"/>
</dbReference>
<comment type="caution">
    <text evidence="8">The sequence shown here is derived from an EMBL/GenBank/DDBJ whole genome shotgun (WGS) entry which is preliminary data.</text>
</comment>
<reference evidence="8 9" key="1">
    <citation type="submission" date="2024-02" db="EMBL/GenBank/DDBJ databases">
        <authorList>
            <person name="Chen Y."/>
            <person name="Shah S."/>
            <person name="Dougan E. K."/>
            <person name="Thang M."/>
            <person name="Chan C."/>
        </authorList>
    </citation>
    <scope>NUCLEOTIDE SEQUENCE [LARGE SCALE GENOMIC DNA]</scope>
</reference>
<evidence type="ECO:0000256" key="4">
    <source>
        <dbReference type="ARBA" id="ARBA00023136"/>
    </source>
</evidence>
<evidence type="ECO:0000313" key="8">
    <source>
        <dbReference type="EMBL" id="CAK9093514.1"/>
    </source>
</evidence>
<dbReference type="EMBL" id="CAXAMN010025206">
    <property type="protein sequence ID" value="CAK9093386.1"/>
    <property type="molecule type" value="Genomic_DNA"/>
</dbReference>
<name>A0ABP0QZX0_9DINO</name>
<evidence type="ECO:0000313" key="7">
    <source>
        <dbReference type="EMBL" id="CAK9093386.1"/>
    </source>
</evidence>